<dbReference type="Proteomes" id="UP000293398">
    <property type="component" value="Unassembled WGS sequence"/>
</dbReference>
<dbReference type="EC" id="1.1.1.1" evidence="3"/>
<evidence type="ECO:0000259" key="8">
    <source>
        <dbReference type="SMART" id="SM00829"/>
    </source>
</evidence>
<dbReference type="PROSITE" id="PS00059">
    <property type="entry name" value="ADH_ZINC"/>
    <property type="match status" value="1"/>
</dbReference>
<dbReference type="Pfam" id="PF00107">
    <property type="entry name" value="ADH_zinc_N"/>
    <property type="match status" value="1"/>
</dbReference>
<dbReference type="InterPro" id="IPR002328">
    <property type="entry name" value="ADH_Zn_CS"/>
</dbReference>
<keyword evidence="4 7" id="KW-0479">Metal-binding</keyword>
<evidence type="ECO:0000256" key="7">
    <source>
        <dbReference type="RuleBase" id="RU361277"/>
    </source>
</evidence>
<evidence type="ECO:0000256" key="4">
    <source>
        <dbReference type="ARBA" id="ARBA00022723"/>
    </source>
</evidence>
<dbReference type="Gene3D" id="3.40.50.720">
    <property type="entry name" value="NAD(P)-binding Rossmann-like Domain"/>
    <property type="match status" value="1"/>
</dbReference>
<comment type="caution">
    <text evidence="9">The sequence shown here is derived from an EMBL/GenBank/DDBJ whole genome shotgun (WGS) entry which is preliminary data.</text>
</comment>
<gene>
    <name evidence="9" type="ORF">EV681_4029</name>
</gene>
<dbReference type="GO" id="GO:0005737">
    <property type="term" value="C:cytoplasm"/>
    <property type="evidence" value="ECO:0007669"/>
    <property type="project" value="TreeGrafter"/>
</dbReference>
<sequence length="366" mass="38548">MTRVACANNRSGKDMKCYCITGFKSPLQMLEKDDFTPQGTQVVLDVKAAGVCHSDLHLWEGGYDLGQGKRLELKDRGVSLPLTPGHETVGTVRAVGPDAGQLDAGKNYLIYPWIGCGNCVVCLRGDENLCAAPACLGIHRDGGYATQIVVPHPRYLVDIGDLDPVQAAPYACSGLTTYSALRKFDPAVLQNEPVIIFGAGGLGLMCLQWLHAMGGKGAVVVDLDPAKREAALQAGALAAVDGNSPTLIQDIQAAAGTRTIWSVIDYVGAPSTATQAFNLLAKGGKLVIIGLFGGQSEWPLAMFPLKAATVQGSYVGNLAELQELMTLVRQGGIRPIPVSQHPLAQADQTLMALHAGKVIGRAVLTP</sequence>
<dbReference type="EMBL" id="SHKO01000004">
    <property type="protein sequence ID" value="RZT92121.1"/>
    <property type="molecule type" value="Genomic_DNA"/>
</dbReference>
<dbReference type="SMART" id="SM00829">
    <property type="entry name" value="PKS_ER"/>
    <property type="match status" value="1"/>
</dbReference>
<dbReference type="InterPro" id="IPR020843">
    <property type="entry name" value="ER"/>
</dbReference>
<evidence type="ECO:0000256" key="6">
    <source>
        <dbReference type="ARBA" id="ARBA00023002"/>
    </source>
</evidence>
<accession>A0A4Q7V6A9</accession>
<name>A0A4Q7V6A9_9BURK</name>
<dbReference type="AlphaFoldDB" id="A0A4Q7V6A9"/>
<evidence type="ECO:0000256" key="3">
    <source>
        <dbReference type="ARBA" id="ARBA00013190"/>
    </source>
</evidence>
<dbReference type="InterPro" id="IPR013154">
    <property type="entry name" value="ADH-like_N"/>
</dbReference>
<dbReference type="InterPro" id="IPR011032">
    <property type="entry name" value="GroES-like_sf"/>
</dbReference>
<evidence type="ECO:0000256" key="5">
    <source>
        <dbReference type="ARBA" id="ARBA00022833"/>
    </source>
</evidence>
<reference evidence="9 10" key="1">
    <citation type="submission" date="2019-02" db="EMBL/GenBank/DDBJ databases">
        <title>Genomic Encyclopedia of Type Strains, Phase IV (KMG-IV): sequencing the most valuable type-strain genomes for metagenomic binning, comparative biology and taxonomic classification.</title>
        <authorList>
            <person name="Goeker M."/>
        </authorList>
    </citation>
    <scope>NUCLEOTIDE SEQUENCE [LARGE SCALE GENOMIC DNA]</scope>
    <source>
        <strain evidence="9 10">DSM 23814</strain>
    </source>
</reference>
<dbReference type="CDD" id="cd08240">
    <property type="entry name" value="6_hydroxyhexanoate_dh_like"/>
    <property type="match status" value="1"/>
</dbReference>
<comment type="similarity">
    <text evidence="2 7">Belongs to the zinc-containing alcohol dehydrogenase family.</text>
</comment>
<keyword evidence="10" id="KW-1185">Reference proteome</keyword>
<proteinExistence type="inferred from homology"/>
<dbReference type="SUPFAM" id="SSF51735">
    <property type="entry name" value="NAD(P)-binding Rossmann-fold domains"/>
    <property type="match status" value="1"/>
</dbReference>
<dbReference type="InterPro" id="IPR036291">
    <property type="entry name" value="NAD(P)-bd_dom_sf"/>
</dbReference>
<dbReference type="PANTHER" id="PTHR42940:SF8">
    <property type="entry name" value="VACUOLAR PROTEIN SORTING-ASSOCIATED PROTEIN 11"/>
    <property type="match status" value="1"/>
</dbReference>
<keyword evidence="6" id="KW-0560">Oxidoreductase</keyword>
<organism evidence="9 10">
    <name type="scientific">Advenella incenata</name>
    <dbReference type="NCBI Taxonomy" id="267800"/>
    <lineage>
        <taxon>Bacteria</taxon>
        <taxon>Pseudomonadati</taxon>
        <taxon>Pseudomonadota</taxon>
        <taxon>Betaproteobacteria</taxon>
        <taxon>Burkholderiales</taxon>
        <taxon>Alcaligenaceae</taxon>
    </lineage>
</organism>
<dbReference type="Pfam" id="PF08240">
    <property type="entry name" value="ADH_N"/>
    <property type="match status" value="1"/>
</dbReference>
<evidence type="ECO:0000313" key="9">
    <source>
        <dbReference type="EMBL" id="RZT92121.1"/>
    </source>
</evidence>
<protein>
    <recommendedName>
        <fullName evidence="3">alcohol dehydrogenase</fullName>
        <ecNumber evidence="3">1.1.1.1</ecNumber>
    </recommendedName>
</protein>
<dbReference type="Gene3D" id="3.90.180.10">
    <property type="entry name" value="Medium-chain alcohol dehydrogenases, catalytic domain"/>
    <property type="match status" value="1"/>
</dbReference>
<evidence type="ECO:0000256" key="2">
    <source>
        <dbReference type="ARBA" id="ARBA00008072"/>
    </source>
</evidence>
<dbReference type="SUPFAM" id="SSF50129">
    <property type="entry name" value="GroES-like"/>
    <property type="match status" value="1"/>
</dbReference>
<dbReference type="InterPro" id="IPR013149">
    <property type="entry name" value="ADH-like_C"/>
</dbReference>
<evidence type="ECO:0000313" key="10">
    <source>
        <dbReference type="Proteomes" id="UP000293398"/>
    </source>
</evidence>
<evidence type="ECO:0000256" key="1">
    <source>
        <dbReference type="ARBA" id="ARBA00001947"/>
    </source>
</evidence>
<feature type="domain" description="Enoyl reductase (ER)" evidence="8">
    <location>
        <begin position="22"/>
        <end position="364"/>
    </location>
</feature>
<dbReference type="PANTHER" id="PTHR42940">
    <property type="entry name" value="ALCOHOL DEHYDROGENASE 1-RELATED"/>
    <property type="match status" value="1"/>
</dbReference>
<dbReference type="GO" id="GO:0008270">
    <property type="term" value="F:zinc ion binding"/>
    <property type="evidence" value="ECO:0007669"/>
    <property type="project" value="InterPro"/>
</dbReference>
<comment type="cofactor">
    <cofactor evidence="1 7">
        <name>Zn(2+)</name>
        <dbReference type="ChEBI" id="CHEBI:29105"/>
    </cofactor>
</comment>
<keyword evidence="5 7" id="KW-0862">Zinc</keyword>
<dbReference type="GO" id="GO:0004022">
    <property type="term" value="F:alcohol dehydrogenase (NAD+) activity"/>
    <property type="evidence" value="ECO:0007669"/>
    <property type="project" value="UniProtKB-EC"/>
</dbReference>